<dbReference type="RefSeq" id="XP_066801509.1">
    <property type="nucleotide sequence ID" value="XM_066948050.1"/>
</dbReference>
<feature type="compositionally biased region" description="Polar residues" evidence="2">
    <location>
        <begin position="280"/>
        <end position="289"/>
    </location>
</feature>
<feature type="region of interest" description="Disordered" evidence="2">
    <location>
        <begin position="270"/>
        <end position="291"/>
    </location>
</feature>
<dbReference type="InterPro" id="IPR007590">
    <property type="entry name" value="Saf4/Yju2"/>
</dbReference>
<dbReference type="KEGG" id="kne:92182214"/>
<feature type="region of interest" description="Disordered" evidence="2">
    <location>
        <begin position="118"/>
        <end position="143"/>
    </location>
</feature>
<dbReference type="PANTHER" id="PTHR12111:SF2">
    <property type="entry name" value="SPLICING FACTOR YJU2B-RELATED"/>
    <property type="match status" value="1"/>
</dbReference>
<dbReference type="EMBL" id="JBCAWK010000009">
    <property type="protein sequence ID" value="KAK8849621.1"/>
    <property type="molecule type" value="Genomic_DNA"/>
</dbReference>
<dbReference type="Pfam" id="PF04502">
    <property type="entry name" value="Saf4_Yju2"/>
    <property type="match status" value="1"/>
</dbReference>
<protein>
    <recommendedName>
        <fullName evidence="5">Coiled-coil domain-containing protein 130</fullName>
    </recommendedName>
</protein>
<dbReference type="GeneID" id="92182214"/>
<evidence type="ECO:0000313" key="4">
    <source>
        <dbReference type="Proteomes" id="UP001388673"/>
    </source>
</evidence>
<reference evidence="3 4" key="1">
    <citation type="journal article" date="2024" name="bioRxiv">
        <title>Comparative genomics of Cryptococcus and Kwoniella reveals pathogenesis evolution and contrasting karyotype dynamics via intercentromeric recombination or chromosome fusion.</title>
        <authorList>
            <person name="Coelho M.A."/>
            <person name="David-Palma M."/>
            <person name="Shea T."/>
            <person name="Bowers K."/>
            <person name="McGinley-Smith S."/>
            <person name="Mohammad A.W."/>
            <person name="Gnirke A."/>
            <person name="Yurkov A.M."/>
            <person name="Nowrousian M."/>
            <person name="Sun S."/>
            <person name="Cuomo C.A."/>
            <person name="Heitman J."/>
        </authorList>
    </citation>
    <scope>NUCLEOTIDE SEQUENCE [LARGE SCALE GENOMIC DNA]</scope>
    <source>
        <strain evidence="3 4">CBS 13917</strain>
    </source>
</reference>
<dbReference type="AlphaFoldDB" id="A0AAW0YMC2"/>
<evidence type="ECO:0008006" key="5">
    <source>
        <dbReference type="Google" id="ProtNLM"/>
    </source>
</evidence>
<organism evidence="3 4">
    <name type="scientific">Kwoniella newhampshirensis</name>
    <dbReference type="NCBI Taxonomy" id="1651941"/>
    <lineage>
        <taxon>Eukaryota</taxon>
        <taxon>Fungi</taxon>
        <taxon>Dikarya</taxon>
        <taxon>Basidiomycota</taxon>
        <taxon>Agaricomycotina</taxon>
        <taxon>Tremellomycetes</taxon>
        <taxon>Tremellales</taxon>
        <taxon>Cryptococcaceae</taxon>
        <taxon>Kwoniella</taxon>
    </lineage>
</organism>
<evidence type="ECO:0000256" key="1">
    <source>
        <dbReference type="ARBA" id="ARBA00005595"/>
    </source>
</evidence>
<dbReference type="GO" id="GO:0000398">
    <property type="term" value="P:mRNA splicing, via spliceosome"/>
    <property type="evidence" value="ECO:0007669"/>
    <property type="project" value="InterPro"/>
</dbReference>
<dbReference type="PANTHER" id="PTHR12111">
    <property type="entry name" value="SPLICING FACTOR YJU2"/>
    <property type="match status" value="1"/>
</dbReference>
<evidence type="ECO:0000313" key="3">
    <source>
        <dbReference type="EMBL" id="KAK8849621.1"/>
    </source>
</evidence>
<proteinExistence type="inferred from homology"/>
<comment type="similarity">
    <text evidence="1">Belongs to the CWC16 family.</text>
</comment>
<dbReference type="GO" id="GO:0005684">
    <property type="term" value="C:U2-type spliceosomal complex"/>
    <property type="evidence" value="ECO:0007669"/>
    <property type="project" value="TreeGrafter"/>
</dbReference>
<comment type="caution">
    <text evidence="3">The sequence shown here is derived from an EMBL/GenBank/DDBJ whole genome shotgun (WGS) entry which is preliminary data.</text>
</comment>
<keyword evidence="4" id="KW-1185">Reference proteome</keyword>
<name>A0AAW0YMC2_9TREE</name>
<sequence length="384" mass="42017">MQGFNRYIPPDYDPKNHSTLNSAAGKKHALGKRAKDIDKGILIVRFELPFNIWCGTCNAHLGAGVRYNAQKKKVGNYFSTPIYGFRCKCHLCSGWFEIRTDPKNAAYEVYEGARKKDEDWNPEENGGYAVHDTEAPSAAEPPADPFAAVEKTIDQQTWAKKGTTRLTELTSASTRVSGDPYQVSSALRRKFREEKKTMLEKQGRDDTLRERYGLAEDVDLGAEDIDQERGRQMWLVGRERKGYSVDDDERGKAEGSASIRVEIGTTIMRGNAKGKGRANDPSNSNSPSLVQALRKQTAKKYDPFSGAVEAFVSSNPIANAGVGGEGMKVRGKIKDPKLLGAVKIEKGKEAITLGLPPPPTTQQISNDGMRIGLAGGLLAGYGSD</sequence>
<dbReference type="Proteomes" id="UP001388673">
    <property type="component" value="Unassembled WGS sequence"/>
</dbReference>
<gene>
    <name evidence="3" type="ORF">IAR55_004956</name>
</gene>
<dbReference type="GO" id="GO:0071014">
    <property type="term" value="C:post-mRNA release spliceosomal complex"/>
    <property type="evidence" value="ECO:0007669"/>
    <property type="project" value="TreeGrafter"/>
</dbReference>
<accession>A0AAW0YMC2</accession>
<evidence type="ECO:0000256" key="2">
    <source>
        <dbReference type="SAM" id="MobiDB-lite"/>
    </source>
</evidence>